<comment type="caution">
    <text evidence="2">The sequence shown here is derived from an EMBL/GenBank/DDBJ whole genome shotgun (WGS) entry which is preliminary data.</text>
</comment>
<evidence type="ECO:0000256" key="1">
    <source>
        <dbReference type="SAM" id="Phobius"/>
    </source>
</evidence>
<keyword evidence="1" id="KW-0472">Membrane</keyword>
<evidence type="ECO:0008006" key="4">
    <source>
        <dbReference type="Google" id="ProtNLM"/>
    </source>
</evidence>
<accession>A0ABU4IF00</accession>
<evidence type="ECO:0000313" key="2">
    <source>
        <dbReference type="EMBL" id="MDW6017135.1"/>
    </source>
</evidence>
<proteinExistence type="predicted"/>
<name>A0ABU4IF00_9VIBR</name>
<feature type="transmembrane region" description="Helical" evidence="1">
    <location>
        <begin position="51"/>
        <end position="69"/>
    </location>
</feature>
<dbReference type="Proteomes" id="UP001272325">
    <property type="component" value="Unassembled WGS sequence"/>
</dbReference>
<evidence type="ECO:0000313" key="3">
    <source>
        <dbReference type="Proteomes" id="UP001272325"/>
    </source>
</evidence>
<organism evidence="2 3">
    <name type="scientific">Vibrio plantisponsor</name>
    <dbReference type="NCBI Taxonomy" id="664643"/>
    <lineage>
        <taxon>Bacteria</taxon>
        <taxon>Pseudomonadati</taxon>
        <taxon>Pseudomonadota</taxon>
        <taxon>Gammaproteobacteria</taxon>
        <taxon>Vibrionales</taxon>
        <taxon>Vibrionaceae</taxon>
        <taxon>Vibrio</taxon>
    </lineage>
</organism>
<keyword evidence="1" id="KW-0812">Transmembrane</keyword>
<keyword evidence="3" id="KW-1185">Reference proteome</keyword>
<feature type="transmembrane region" description="Helical" evidence="1">
    <location>
        <begin position="90"/>
        <end position="109"/>
    </location>
</feature>
<keyword evidence="1" id="KW-1133">Transmembrane helix</keyword>
<feature type="transmembrane region" description="Helical" evidence="1">
    <location>
        <begin position="28"/>
        <end position="45"/>
    </location>
</feature>
<dbReference type="EMBL" id="JAWRCN010000001">
    <property type="protein sequence ID" value="MDW6017135.1"/>
    <property type="molecule type" value="Genomic_DNA"/>
</dbReference>
<dbReference type="RefSeq" id="WP_171138998.1">
    <property type="nucleotide sequence ID" value="NZ_AP024893.1"/>
</dbReference>
<gene>
    <name evidence="2" type="ORF">SBW85_05035</name>
</gene>
<reference evidence="2 3" key="1">
    <citation type="submission" date="2023-11" db="EMBL/GenBank/DDBJ databases">
        <title>Plant-associative lifestyle of Vibrio porteresiae and its evolutionary dynamics.</title>
        <authorList>
            <person name="Rameshkumar N."/>
            <person name="Kirti K."/>
        </authorList>
    </citation>
    <scope>NUCLEOTIDE SEQUENCE [LARGE SCALE GENOMIC DNA]</scope>
    <source>
        <strain evidence="2 3">MSSRF60</strain>
    </source>
</reference>
<protein>
    <recommendedName>
        <fullName evidence="4">Transporter</fullName>
    </recommendedName>
</protein>
<sequence length="123" mass="13860">MSIPNDKQLRLFESLLSTVIDKFKESQFLAFSALGLITWLLSLFFDSDKTQSFNLLFYIIIIAPLFMEYRLAVEKHTSKTMRALAKISEILAMGILLYFLVVVADIGTATNQESTVESSAIVN</sequence>